<dbReference type="AlphaFoldDB" id="A0AAE4L4J2"/>
<comment type="caution">
    <text evidence="1">The sequence shown here is derived from an EMBL/GenBank/DDBJ whole genome shotgun (WGS) entry which is preliminary data.</text>
</comment>
<name>A0AAE4L4J2_9STRE</name>
<sequence length="308" mass="37018">MKKKKLILFYNDPRENNIFLNKLSEIENVEAKCVFKPVNKLFRMVRRLHIKSGLPGLAIWFLDWKKQINDFDIVISIASPYSYEVLKWVDHNSNNTRIINYFWDSIEISKYPLVKQLNFENWSFFENECEKYELKYNPQFFVSNMLLPKSKILYDIVYVGADRNGILKHRTFLINQYYKKFKNLSLKLFFYYFSNDQSIPNDIRKSKLLTETEYYKITSESKAILDIVEPNVQWMTLRPLLAMSNQKKLITNNKMISNEVYYKPQNIFILEIDDISTLPNFVNSPFVPIDKELEFYDAVNWLKRFEEK</sequence>
<evidence type="ECO:0000313" key="1">
    <source>
        <dbReference type="EMBL" id="MDT2732478.1"/>
    </source>
</evidence>
<evidence type="ECO:0000313" key="2">
    <source>
        <dbReference type="Proteomes" id="UP001180515"/>
    </source>
</evidence>
<dbReference type="Proteomes" id="UP001180515">
    <property type="component" value="Unassembled WGS sequence"/>
</dbReference>
<organism evidence="1 2">
    <name type="scientific">Streptococcus parauberis</name>
    <dbReference type="NCBI Taxonomy" id="1348"/>
    <lineage>
        <taxon>Bacteria</taxon>
        <taxon>Bacillati</taxon>
        <taxon>Bacillota</taxon>
        <taxon>Bacilli</taxon>
        <taxon>Lactobacillales</taxon>
        <taxon>Streptococcaceae</taxon>
        <taxon>Streptococcus</taxon>
    </lineage>
</organism>
<gene>
    <name evidence="1" type="ORF">P7G31_09610</name>
</gene>
<protein>
    <submittedName>
        <fullName evidence="1">Uncharacterized protein</fullName>
    </submittedName>
</protein>
<dbReference type="EMBL" id="JARQAG010000018">
    <property type="protein sequence ID" value="MDT2732478.1"/>
    <property type="molecule type" value="Genomic_DNA"/>
</dbReference>
<reference evidence="1" key="1">
    <citation type="submission" date="2023-03" db="EMBL/GenBank/DDBJ databases">
        <authorList>
            <person name="Shen W."/>
            <person name="Cai J."/>
        </authorList>
    </citation>
    <scope>NUCLEOTIDE SEQUENCE</scope>
    <source>
        <strain evidence="1">P82-2</strain>
    </source>
</reference>
<dbReference type="RefSeq" id="WP_311982279.1">
    <property type="nucleotide sequence ID" value="NZ_JARQAG010000018.1"/>
</dbReference>
<proteinExistence type="predicted"/>
<accession>A0AAE4L4J2</accession>